<sequence>MATAVTEQADGVSSAEPAKVGEVDGADKAQSKKEPVKAKTLEKDSNIPSTSPAANDTSTKETVDRKRHSPMQLAEVRHSLKDGRVFSYKQLYQQLYTSNGPRVQDNNPRDADNSDDDSSDSDSNTGTKAGQAKDNKDGEANGTASDDKTRTESSQQDGTDGAVGTGSGADAFFDHLVKKYTEPEVKEEATAPNQQPQKKRIDFSNVYDFDDPFIDDSDVFGMFGEMVLGQHKKAAKEGRFHIPPLESFFAWKGKLVWDDDDESSKPKKRNANSRKKATGSSAAGASTASSAKKGGSRKATASAPTAASSAAAKRTNADNTGEGLESESESEAKGKKPSSAKTPSSDAASTAKTNVKRTTPSHPSKSKKKDTTETQPKNKSSAPQAPPATDKQSAGPQADRLDSVAREMASPSPMSPEPSVATDEREDADDEKEKVSFKLETETSAEMQDVLDRIAEAARHESFAQKSKFPPALKPLVLEAGRLDIKEKGTEEVTDGLITKIIAILPYNRFTMRKFVTRHILSEDIETTERRLEVLYLEAAAKIEHMSAQQNLDTGVPAVPKDESSGKEGGDHVRKFKWDTELKEMMYTIIRSDGKVVHWKNRLNEVLGKPEQVSEQTMRKQLYQKLLTLWPQGVMTSYEISVEYSLMKRKVKRGTEPSSPILASESAVPGSTPSTPKKKRQRNVSTTSTTSPHKTVIAVSDDKSVSPGHPTFHSGTNTSPDRLSVPTSPSRKKLKLEQPTPDITIIFDDASTPGSSSESATKMRLDYLM</sequence>
<feature type="compositionally biased region" description="Polar residues" evidence="1">
    <location>
        <begin position="713"/>
        <end position="729"/>
    </location>
</feature>
<feature type="domain" description="Ubinuclein middle" evidence="2">
    <location>
        <begin position="444"/>
        <end position="640"/>
    </location>
</feature>
<comment type="caution">
    <text evidence="3">The sequence shown here is derived from an EMBL/GenBank/DDBJ whole genome shotgun (WGS) entry which is preliminary data.</text>
</comment>
<keyword evidence="4" id="KW-1185">Reference proteome</keyword>
<feature type="region of interest" description="Disordered" evidence="1">
    <location>
        <begin position="96"/>
        <end position="169"/>
    </location>
</feature>
<dbReference type="InterPro" id="IPR026947">
    <property type="entry name" value="UBN_middle_dom"/>
</dbReference>
<dbReference type="Proteomes" id="UP000242875">
    <property type="component" value="Unassembled WGS sequence"/>
</dbReference>
<gene>
    <name evidence="3" type="ORF">BZG36_00902</name>
</gene>
<proteinExistence type="predicted"/>
<organism evidence="3 4">
    <name type="scientific">Bifiguratus adelaidae</name>
    <dbReference type="NCBI Taxonomy" id="1938954"/>
    <lineage>
        <taxon>Eukaryota</taxon>
        <taxon>Fungi</taxon>
        <taxon>Fungi incertae sedis</taxon>
        <taxon>Mucoromycota</taxon>
        <taxon>Mucoromycotina</taxon>
        <taxon>Endogonomycetes</taxon>
        <taxon>Endogonales</taxon>
        <taxon>Endogonales incertae sedis</taxon>
        <taxon>Bifiguratus</taxon>
    </lineage>
</organism>
<dbReference type="EMBL" id="MVBO01000009">
    <property type="protein sequence ID" value="OZJ05839.1"/>
    <property type="molecule type" value="Genomic_DNA"/>
</dbReference>
<feature type="compositionally biased region" description="Basic and acidic residues" evidence="1">
    <location>
        <begin position="560"/>
        <end position="572"/>
    </location>
</feature>
<feature type="compositionally biased region" description="Basic and acidic residues" evidence="1">
    <location>
        <begin position="19"/>
        <end position="45"/>
    </location>
</feature>
<feature type="compositionally biased region" description="Polar residues" evidence="1">
    <location>
        <begin position="46"/>
        <end position="57"/>
    </location>
</feature>
<evidence type="ECO:0000259" key="2">
    <source>
        <dbReference type="Pfam" id="PF14075"/>
    </source>
</evidence>
<reference evidence="3 4" key="1">
    <citation type="journal article" date="2017" name="Mycologia">
        <title>Bifiguratus adelaidae, gen. et sp. nov., a new member of Mucoromycotina in endophytic and soil-dwelling habitats.</title>
        <authorList>
            <person name="Torres-Cruz T.J."/>
            <person name="Billingsley Tobias T.L."/>
            <person name="Almatruk M."/>
            <person name="Hesse C."/>
            <person name="Kuske C.R."/>
            <person name="Desiro A."/>
            <person name="Benucci G.M."/>
            <person name="Bonito G."/>
            <person name="Stajich J.E."/>
            <person name="Dunlap C."/>
            <person name="Arnold A.E."/>
            <person name="Porras-Alfaro A."/>
        </authorList>
    </citation>
    <scope>NUCLEOTIDE SEQUENCE [LARGE SCALE GENOMIC DNA]</scope>
    <source>
        <strain evidence="3 4">AZ0501</strain>
    </source>
</reference>
<feature type="compositionally biased region" description="Polar residues" evidence="1">
    <location>
        <begin position="373"/>
        <end position="383"/>
    </location>
</feature>
<dbReference type="OrthoDB" id="5576775at2759"/>
<feature type="compositionally biased region" description="Basic and acidic residues" evidence="1">
    <location>
        <begin position="131"/>
        <end position="151"/>
    </location>
</feature>
<feature type="compositionally biased region" description="Polar residues" evidence="1">
    <location>
        <begin position="683"/>
        <end position="693"/>
    </location>
</feature>
<name>A0A261Y5F3_9FUNG</name>
<feature type="region of interest" description="Disordered" evidence="1">
    <location>
        <begin position="551"/>
        <end position="572"/>
    </location>
</feature>
<feature type="compositionally biased region" description="Polar residues" evidence="1">
    <location>
        <begin position="342"/>
        <end position="357"/>
    </location>
</feature>
<feature type="region of interest" description="Disordered" evidence="1">
    <location>
        <begin position="1"/>
        <end position="83"/>
    </location>
</feature>
<accession>A0A261Y5F3</accession>
<feature type="compositionally biased region" description="Basic residues" evidence="1">
    <location>
        <begin position="266"/>
        <end position="277"/>
    </location>
</feature>
<dbReference type="Pfam" id="PF14075">
    <property type="entry name" value="UBN_AB"/>
    <property type="match status" value="1"/>
</dbReference>
<feature type="region of interest" description="Disordered" evidence="1">
    <location>
        <begin position="183"/>
        <end position="203"/>
    </location>
</feature>
<evidence type="ECO:0000256" key="1">
    <source>
        <dbReference type="SAM" id="MobiDB-lite"/>
    </source>
</evidence>
<evidence type="ECO:0000313" key="3">
    <source>
        <dbReference type="EMBL" id="OZJ05839.1"/>
    </source>
</evidence>
<protein>
    <recommendedName>
        <fullName evidence="2">Ubinuclein middle domain-containing protein</fullName>
    </recommendedName>
</protein>
<feature type="region of interest" description="Disordered" evidence="1">
    <location>
        <begin position="258"/>
        <end position="436"/>
    </location>
</feature>
<dbReference type="AlphaFoldDB" id="A0A261Y5F3"/>
<feature type="region of interest" description="Disordered" evidence="1">
    <location>
        <begin position="654"/>
        <end position="769"/>
    </location>
</feature>
<evidence type="ECO:0000313" key="4">
    <source>
        <dbReference type="Proteomes" id="UP000242875"/>
    </source>
</evidence>
<feature type="compositionally biased region" description="Low complexity" evidence="1">
    <location>
        <begin position="278"/>
        <end position="314"/>
    </location>
</feature>